<proteinExistence type="predicted"/>
<reference evidence="2" key="1">
    <citation type="submission" date="2020-08" db="EMBL/GenBank/DDBJ databases">
        <title>Plant Genome Project.</title>
        <authorList>
            <person name="Zhang R.-G."/>
        </authorList>
    </citation>
    <scope>NUCLEOTIDE SEQUENCE</scope>
    <source>
        <strain evidence="2">WSP0</strain>
        <tissue evidence="2">Leaf</tissue>
    </source>
</reference>
<name>A0AAV6L9M9_9ERIC</name>
<feature type="region of interest" description="Disordered" evidence="1">
    <location>
        <begin position="190"/>
        <end position="233"/>
    </location>
</feature>
<evidence type="ECO:0000256" key="1">
    <source>
        <dbReference type="SAM" id="MobiDB-lite"/>
    </source>
</evidence>
<sequence>MTWMHSYGNTGQGDAGPSNYVPHAQPPVEQYTNLAQAHASNELVSDIEEEEMLDDLCTITLLRAIQIKRSRSRRLPFHMSPLLGKAYVDDLMHGREESFEMFMHLLRGNTSSEIQERFQHLEEAMNKHVQKILNCMNRGFTTDKLKPTRRQDDPHEYLDRHEFYKPFKGNCIEALDGTHVMVRCRKKDDRKDLPDLDPELEDKLDERDDEIDGEKDPGMDDIKNDIRNALHRQ</sequence>
<feature type="compositionally biased region" description="Basic and acidic residues" evidence="1">
    <location>
        <begin position="214"/>
        <end position="233"/>
    </location>
</feature>
<evidence type="ECO:0000313" key="2">
    <source>
        <dbReference type="EMBL" id="KAG5561334.1"/>
    </source>
</evidence>
<evidence type="ECO:0000313" key="3">
    <source>
        <dbReference type="Proteomes" id="UP000823749"/>
    </source>
</evidence>
<dbReference type="AlphaFoldDB" id="A0AAV6L9M9"/>
<keyword evidence="3" id="KW-1185">Reference proteome</keyword>
<comment type="caution">
    <text evidence="2">The sequence shown here is derived from an EMBL/GenBank/DDBJ whole genome shotgun (WGS) entry which is preliminary data.</text>
</comment>
<accession>A0AAV6L9M9</accession>
<feature type="compositionally biased region" description="Acidic residues" evidence="1">
    <location>
        <begin position="195"/>
        <end position="213"/>
    </location>
</feature>
<dbReference type="EMBL" id="JACTNZ010000002">
    <property type="protein sequence ID" value="KAG5561334.1"/>
    <property type="molecule type" value="Genomic_DNA"/>
</dbReference>
<protein>
    <submittedName>
        <fullName evidence="2">Uncharacterized protein</fullName>
    </submittedName>
</protein>
<organism evidence="2 3">
    <name type="scientific">Rhododendron griersonianum</name>
    <dbReference type="NCBI Taxonomy" id="479676"/>
    <lineage>
        <taxon>Eukaryota</taxon>
        <taxon>Viridiplantae</taxon>
        <taxon>Streptophyta</taxon>
        <taxon>Embryophyta</taxon>
        <taxon>Tracheophyta</taxon>
        <taxon>Spermatophyta</taxon>
        <taxon>Magnoliopsida</taxon>
        <taxon>eudicotyledons</taxon>
        <taxon>Gunneridae</taxon>
        <taxon>Pentapetalae</taxon>
        <taxon>asterids</taxon>
        <taxon>Ericales</taxon>
        <taxon>Ericaceae</taxon>
        <taxon>Ericoideae</taxon>
        <taxon>Rhodoreae</taxon>
        <taxon>Rhododendron</taxon>
    </lineage>
</organism>
<dbReference type="Proteomes" id="UP000823749">
    <property type="component" value="Chromosome 2"/>
</dbReference>
<gene>
    <name evidence="2" type="ORF">RHGRI_004381</name>
</gene>